<proteinExistence type="predicted"/>
<keyword evidence="2" id="KW-1185">Reference proteome</keyword>
<dbReference type="Proteomes" id="UP001140094">
    <property type="component" value="Unassembled WGS sequence"/>
</dbReference>
<name>A0A9W8HRJ5_9FUNG</name>
<feature type="non-terminal residue" evidence="1">
    <location>
        <position position="603"/>
    </location>
</feature>
<sequence>MDDTAVMLHSLSYWPHLRRALDLYCAASTAHFNEAKTEILPFNHPAEEIPADLPVLPTAPDTPVRYLGAMVGNQLSTTTRKVLREDLISSTLAAGHKSVLCHTTLEGRAYALQTFIYPRLVFAFTFEDFTMEQVQRCDRLLHRTFWGKIHGFLRPTLAKYKVSEGGYGLPTLNAIYRATMLKMVARLNGYLHILATSRRSPLDSRIPEWPHLLLCDWRECVRKRVHSRMPRGLDRVANANLAAVLWNPIAQTEDFGNLPSQALPYVWRNALRNANDKRGHFTIRSNQDALRGDPLSAPLLATGSIVIKKATQWKLLGNALALLTEAQEFRPAFSVADIPAIIATFSSPNIQRPTAATRGELATILQARYDADTATARLLVGDSRHRPYYYNWDYSETVGRERALPYTKWLTLRETRDFIEHDDQKLVFPRFQVINRALDPFTQGRNQPSWRSIQRLNAPPPPRSTLHRLLLGRLPLRHNNNENCHCGQRETIQHLVGECRFFADLRRQFLATWVWLAHRVAPTIHAELPEGPYRPTLAALREALPRHSPRLTDWLALPFLRWRAYADLDAPTATAFTKCYELAAALMIHLHWVSRNDFAYSGI</sequence>
<accession>A0A9W8HRJ5</accession>
<protein>
    <recommendedName>
        <fullName evidence="3">Reverse transcriptase zinc-binding domain-containing protein</fullName>
    </recommendedName>
</protein>
<reference evidence="1" key="1">
    <citation type="submission" date="2022-07" db="EMBL/GenBank/DDBJ databases">
        <title>Phylogenomic reconstructions and comparative analyses of Kickxellomycotina fungi.</title>
        <authorList>
            <person name="Reynolds N.K."/>
            <person name="Stajich J.E."/>
            <person name="Barry K."/>
            <person name="Grigoriev I.V."/>
            <person name="Crous P."/>
            <person name="Smith M.E."/>
        </authorList>
    </citation>
    <scope>NUCLEOTIDE SEQUENCE</scope>
    <source>
        <strain evidence="1">NRRL 1565</strain>
    </source>
</reference>
<evidence type="ECO:0000313" key="2">
    <source>
        <dbReference type="Proteomes" id="UP001140094"/>
    </source>
</evidence>
<dbReference type="EMBL" id="JANBUO010002365">
    <property type="protein sequence ID" value="KAJ2794910.1"/>
    <property type="molecule type" value="Genomic_DNA"/>
</dbReference>
<dbReference type="OrthoDB" id="5596036at2759"/>
<gene>
    <name evidence="1" type="ORF">H4R20_006065</name>
</gene>
<dbReference type="AlphaFoldDB" id="A0A9W8HRJ5"/>
<evidence type="ECO:0000313" key="1">
    <source>
        <dbReference type="EMBL" id="KAJ2794910.1"/>
    </source>
</evidence>
<comment type="caution">
    <text evidence="1">The sequence shown here is derived from an EMBL/GenBank/DDBJ whole genome shotgun (WGS) entry which is preliminary data.</text>
</comment>
<organism evidence="1 2">
    <name type="scientific">Coemansia guatemalensis</name>
    <dbReference type="NCBI Taxonomy" id="2761395"/>
    <lineage>
        <taxon>Eukaryota</taxon>
        <taxon>Fungi</taxon>
        <taxon>Fungi incertae sedis</taxon>
        <taxon>Zoopagomycota</taxon>
        <taxon>Kickxellomycotina</taxon>
        <taxon>Kickxellomycetes</taxon>
        <taxon>Kickxellales</taxon>
        <taxon>Kickxellaceae</taxon>
        <taxon>Coemansia</taxon>
    </lineage>
</organism>
<evidence type="ECO:0008006" key="3">
    <source>
        <dbReference type="Google" id="ProtNLM"/>
    </source>
</evidence>